<name>F0VYQ2_9STRA</name>
<dbReference type="EMBL" id="FR824046">
    <property type="protein sequence ID" value="CCA13916.1"/>
    <property type="molecule type" value="Genomic_DNA"/>
</dbReference>
<protein>
    <submittedName>
        <fullName evidence="2">AlNc14C1G54 protein</fullName>
    </submittedName>
</protein>
<gene>
    <name evidence="2" type="primary">AlNc14C1G54</name>
    <name evidence="2" type="ORF">ALNC14_000590</name>
</gene>
<evidence type="ECO:0000256" key="1">
    <source>
        <dbReference type="SAM" id="MobiDB-lite"/>
    </source>
</evidence>
<evidence type="ECO:0000313" key="2">
    <source>
        <dbReference type="EMBL" id="CCA13916.1"/>
    </source>
</evidence>
<reference evidence="2" key="2">
    <citation type="submission" date="2011-02" db="EMBL/GenBank/DDBJ databases">
        <authorList>
            <person name="MacLean D."/>
        </authorList>
    </citation>
    <scope>NUCLEOTIDE SEQUENCE</scope>
</reference>
<reference evidence="2" key="1">
    <citation type="journal article" date="2011" name="PLoS Biol.">
        <title>Gene gain and loss during evolution of obligate parasitism in the white rust pathogen of Arabidopsis thaliana.</title>
        <authorList>
            <person name="Kemen E."/>
            <person name="Gardiner A."/>
            <person name="Schultz-Larsen T."/>
            <person name="Kemen A.C."/>
            <person name="Balmuth A.L."/>
            <person name="Robert-Seilaniantz A."/>
            <person name="Bailey K."/>
            <person name="Holub E."/>
            <person name="Studholme D.J."/>
            <person name="Maclean D."/>
            <person name="Jones J.D."/>
        </authorList>
    </citation>
    <scope>NUCLEOTIDE SEQUENCE</scope>
</reference>
<dbReference type="AlphaFoldDB" id="F0VYQ2"/>
<dbReference type="HOGENOM" id="CLU_1117384_0_0_1"/>
<proteinExistence type="predicted"/>
<accession>F0VYQ2</accession>
<organism evidence="2">
    <name type="scientific">Albugo laibachii Nc14</name>
    <dbReference type="NCBI Taxonomy" id="890382"/>
    <lineage>
        <taxon>Eukaryota</taxon>
        <taxon>Sar</taxon>
        <taxon>Stramenopiles</taxon>
        <taxon>Oomycota</taxon>
        <taxon>Peronosporomycetes</taxon>
        <taxon>Albuginales</taxon>
        <taxon>Albuginaceae</taxon>
        <taxon>Albugo</taxon>
    </lineage>
</organism>
<feature type="region of interest" description="Disordered" evidence="1">
    <location>
        <begin position="100"/>
        <end position="147"/>
    </location>
</feature>
<sequence>MSQRGGVAAFVFSFPMFFTRGFRTIKNVIVCIVASALHRLHIDRAYQFALTAIDTGEAFPQEADTGPGVIVKAFESNQCDSSTEEEQNFDGFAESEAQKQFGSKRLSKERSKSTDNQADGAEGQVELQRETHQAPGEDPSGPLRPRGKLETLALPTVSKAIAMLECKKLSSKSRGCDVKPESPVKEILNSKHAVKVKIYAIEAKMRDQRTFPPPPLQAEQIREAYATERVATPKHLLPKSFEYVCQKRG</sequence>